<evidence type="ECO:0000313" key="3">
    <source>
        <dbReference type="Proteomes" id="UP000250462"/>
    </source>
</evidence>
<evidence type="ECO:0000259" key="1">
    <source>
        <dbReference type="Pfam" id="PF13546"/>
    </source>
</evidence>
<dbReference type="Proteomes" id="UP000250462">
    <property type="component" value="Unassembled WGS sequence"/>
</dbReference>
<sequence length="96" mass="10577">MSDLPSKNCWTIAEHLGHQSPDALQNLLFRASWDADGVRDDLRNYVTTGLGDDEAMLVVDETGDVKKGPNDEVVIRSLMTSVWLCRTVAGVRCSGR</sequence>
<organism evidence="2 3">
    <name type="scientific">Phytoactinopolyspora halophila</name>
    <dbReference type="NCBI Taxonomy" id="1981511"/>
    <lineage>
        <taxon>Bacteria</taxon>
        <taxon>Bacillati</taxon>
        <taxon>Actinomycetota</taxon>
        <taxon>Actinomycetes</taxon>
        <taxon>Jiangellales</taxon>
        <taxon>Jiangellaceae</taxon>
        <taxon>Phytoactinopolyspora</taxon>
    </lineage>
</organism>
<dbReference type="OrthoDB" id="4954307at2"/>
<name>A0A329QBI7_9ACTN</name>
<comment type="caution">
    <text evidence="2">The sequence shown here is derived from an EMBL/GenBank/DDBJ whole genome shotgun (WGS) entry which is preliminary data.</text>
</comment>
<dbReference type="AlphaFoldDB" id="A0A329QBI7"/>
<feature type="domain" description="Transposase IS701-like DDE" evidence="1">
    <location>
        <begin position="2"/>
        <end position="70"/>
    </location>
</feature>
<dbReference type="Pfam" id="PF13546">
    <property type="entry name" value="DDE_5"/>
    <property type="match status" value="1"/>
</dbReference>
<proteinExistence type="predicted"/>
<keyword evidence="3" id="KW-1185">Reference proteome</keyword>
<reference evidence="2 3" key="1">
    <citation type="submission" date="2018-06" db="EMBL/GenBank/DDBJ databases">
        <title>Phytoactinopolyspora halophila sp. nov., a novel halophilic actinomycete isolated from a saline soil in China.</title>
        <authorList>
            <person name="Tang S.-K."/>
        </authorList>
    </citation>
    <scope>NUCLEOTIDE SEQUENCE [LARGE SCALE GENOMIC DNA]</scope>
    <source>
        <strain evidence="2 3">YIM 96934</strain>
    </source>
</reference>
<accession>A0A329QBI7</accession>
<gene>
    <name evidence="2" type="ORF">DPM12_20380</name>
</gene>
<dbReference type="InterPro" id="IPR038721">
    <property type="entry name" value="IS701-like_DDE_dom"/>
</dbReference>
<evidence type="ECO:0000313" key="2">
    <source>
        <dbReference type="EMBL" id="RAW09716.1"/>
    </source>
</evidence>
<protein>
    <recommendedName>
        <fullName evidence="1">Transposase IS701-like DDE domain-containing protein</fullName>
    </recommendedName>
</protein>
<dbReference type="EMBL" id="QMIG01000035">
    <property type="protein sequence ID" value="RAW09716.1"/>
    <property type="molecule type" value="Genomic_DNA"/>
</dbReference>